<evidence type="ECO:0000313" key="3">
    <source>
        <dbReference type="EMBL" id="EGH17312.1"/>
    </source>
</evidence>
<dbReference type="GO" id="GO:0004356">
    <property type="term" value="F:glutamine synthetase activity"/>
    <property type="evidence" value="ECO:0007669"/>
    <property type="project" value="InterPro"/>
</dbReference>
<dbReference type="PATRIC" id="fig|875330.6.peg.4990"/>
<dbReference type="Pfam" id="PF00120">
    <property type="entry name" value="Gln-synt_C"/>
    <property type="match status" value="1"/>
</dbReference>
<proteinExistence type="inferred from homology"/>
<organism evidence="3 4">
    <name type="scientific">Pseudomonas savastanoi pv. glycinea str. race 4</name>
    <dbReference type="NCBI Taxonomy" id="875330"/>
    <lineage>
        <taxon>Bacteria</taxon>
        <taxon>Pseudomonadati</taxon>
        <taxon>Pseudomonadota</taxon>
        <taxon>Gammaproteobacteria</taxon>
        <taxon>Pseudomonadales</taxon>
        <taxon>Pseudomonadaceae</taxon>
        <taxon>Pseudomonas</taxon>
    </lineage>
</organism>
<dbReference type="Proteomes" id="UP000005466">
    <property type="component" value="Unassembled WGS sequence"/>
</dbReference>
<feature type="non-terminal residue" evidence="3">
    <location>
        <position position="1"/>
    </location>
</feature>
<reference evidence="3 4" key="1">
    <citation type="journal article" date="2011" name="PLoS Pathog.">
        <title>Dynamic evolution of pathogenicity revealed by sequencing and comparative genomics of 19 Pseudomonas syringae isolates.</title>
        <authorList>
            <person name="Baltrus D.A."/>
            <person name="Nishimura M.T."/>
            <person name="Romanchuk A."/>
            <person name="Chang J.H."/>
            <person name="Mukhtar M.S."/>
            <person name="Cherkis K."/>
            <person name="Roach J."/>
            <person name="Grant S.R."/>
            <person name="Jones C.D."/>
            <person name="Dangl J.L."/>
        </authorList>
    </citation>
    <scope>NUCLEOTIDE SEQUENCE [LARGE SCALE GENOMIC DNA]</scope>
    <source>
        <strain evidence="4">race 4</strain>
    </source>
</reference>
<protein>
    <submittedName>
        <fullName evidence="3">Glutamine synthetase</fullName>
    </submittedName>
</protein>
<dbReference type="Gene3D" id="3.30.590.10">
    <property type="entry name" value="Glutamine synthetase/guanido kinase, catalytic domain"/>
    <property type="match status" value="1"/>
</dbReference>
<dbReference type="EMBL" id="ADWY01001667">
    <property type="protein sequence ID" value="EGH17312.1"/>
    <property type="molecule type" value="Genomic_DNA"/>
</dbReference>
<comment type="similarity">
    <text evidence="1">Belongs to the glutamine synthetase family.</text>
</comment>
<gene>
    <name evidence="3" type="ORF">Pgy4_30531</name>
</gene>
<sequence>VCCAASSAWSKASTRAHRWVGRGYERRNLRLPLTIEDALERMENSKTIEKYLGKKFIIGYVAVKRAEHENFKRVISSWEREFLLFAV</sequence>
<dbReference type="SUPFAM" id="SSF55931">
    <property type="entry name" value="Glutamine synthetase/guanido kinase"/>
    <property type="match status" value="1"/>
</dbReference>
<feature type="domain" description="GS catalytic" evidence="2">
    <location>
        <begin position="29"/>
        <end position="81"/>
    </location>
</feature>
<name>F3CDH0_PSESG</name>
<dbReference type="HOGENOM" id="CLU_2488764_0_0_6"/>
<comment type="caution">
    <text evidence="3">The sequence shown here is derived from an EMBL/GenBank/DDBJ whole genome shotgun (WGS) entry which is preliminary data.</text>
</comment>
<dbReference type="InterPro" id="IPR008146">
    <property type="entry name" value="Gln_synth_cat_dom"/>
</dbReference>
<evidence type="ECO:0000256" key="1">
    <source>
        <dbReference type="RuleBase" id="RU000384"/>
    </source>
</evidence>
<evidence type="ECO:0000259" key="2">
    <source>
        <dbReference type="Pfam" id="PF00120"/>
    </source>
</evidence>
<accession>F3CDH0</accession>
<dbReference type="AlphaFoldDB" id="F3CDH0"/>
<dbReference type="InterPro" id="IPR014746">
    <property type="entry name" value="Gln_synth/guanido_kin_cat_dom"/>
</dbReference>
<dbReference type="BioCyc" id="PSYR875330:G11XH-5803-MONOMER"/>
<evidence type="ECO:0000313" key="4">
    <source>
        <dbReference type="Proteomes" id="UP000005466"/>
    </source>
</evidence>